<reference evidence="4" key="1">
    <citation type="submission" date="2015-07" db="EMBL/GenBank/DDBJ databases">
        <title>Genome sequencing of Sunxiuqinia dokdonensis strain SK.</title>
        <authorList>
            <person name="Ahn S."/>
            <person name="Kim B.-C."/>
        </authorList>
    </citation>
    <scope>NUCLEOTIDE SEQUENCE [LARGE SCALE GENOMIC DNA]</scope>
    <source>
        <strain evidence="4">SK</strain>
    </source>
</reference>
<dbReference type="InterPro" id="IPR051396">
    <property type="entry name" value="Bact_Antivir_Def_Nuclease"/>
</dbReference>
<dbReference type="STRING" id="1409788.NC99_36970"/>
<dbReference type="CDD" id="cd00882">
    <property type="entry name" value="Ras_like_GTPase"/>
    <property type="match status" value="1"/>
</dbReference>
<proteinExistence type="predicted"/>
<dbReference type="OrthoDB" id="9792800at2"/>
<keyword evidence="4" id="KW-1185">Reference proteome</keyword>
<evidence type="ECO:0000313" key="3">
    <source>
        <dbReference type="EMBL" id="KOH43484.1"/>
    </source>
</evidence>
<evidence type="ECO:0000313" key="4">
    <source>
        <dbReference type="Proteomes" id="UP000036958"/>
    </source>
</evidence>
<organism evidence="3 4">
    <name type="scientific">Sunxiuqinia dokdonensis</name>
    <dbReference type="NCBI Taxonomy" id="1409788"/>
    <lineage>
        <taxon>Bacteria</taxon>
        <taxon>Pseudomonadati</taxon>
        <taxon>Bacteroidota</taxon>
        <taxon>Bacteroidia</taxon>
        <taxon>Marinilabiliales</taxon>
        <taxon>Prolixibacteraceae</taxon>
        <taxon>Sunxiuqinia</taxon>
    </lineage>
</organism>
<evidence type="ECO:0000259" key="1">
    <source>
        <dbReference type="Pfam" id="PF13304"/>
    </source>
</evidence>
<dbReference type="RefSeq" id="WP_053186508.1">
    <property type="nucleotide sequence ID" value="NZ_LGIA01000185.1"/>
</dbReference>
<dbReference type="Gene3D" id="3.40.50.300">
    <property type="entry name" value="P-loop containing nucleotide triphosphate hydrolases"/>
    <property type="match status" value="1"/>
</dbReference>
<dbReference type="PANTHER" id="PTHR43581:SF4">
    <property type="entry name" value="ATP_GTP PHOSPHATASE"/>
    <property type="match status" value="1"/>
</dbReference>
<dbReference type="Pfam" id="PF13304">
    <property type="entry name" value="AAA_21"/>
    <property type="match status" value="1"/>
</dbReference>
<feature type="domain" description="ATPase AAA-type core" evidence="1">
    <location>
        <begin position="27"/>
        <end position="320"/>
    </location>
</feature>
<sequence length="561" mass="63863">MALLHSLEIKNFRGIKEFHHQFFPNKFICLVGRGDSGKTTILDAISYVLSSNWNITLYDSDFYNCDIKNPIEILATLIDLPETLLKGKYGFQIRGFNLETRFIEDEISEKSEPAITIRLFIDKELEPSWTLINGRNEPIPITANARAKLNSFLISDYTDNHFSWGKGRPLYSLLKLELDHETAEEKNIILEALREAKTKIDENSFEDFRNVIEKVVKASKDFGIKLSDANTTIDFRDISIKDNRVCLHDAQIPFRQKGKGSKRLLSMSIQSLIAAAGGIVLVDEVEQGLEPDRIKNLIRSLQKKRRGQIFMTTHSQNVIEELEASNIYLAKNESGVCSLTVCNEEFQSIVRACPEAMYAKKVIVCEGKTELGICRAVDEYRISLGLPSFSENGIVYTLGEGNNFPKRAELLVRLNKKACVFCDSDKDGELAPTKEELKAIDIKIFDCEEGLAIEQQLFNDMNWNGIQNIIKYLLPDMSFERITQSVESKFEGNLPDDWLNQDDEKIRKALGLASKSNKNGWFKRIDHGEVIGNIFYQNIEELAGTRLFSILENISKWVDNE</sequence>
<protein>
    <submittedName>
        <fullName evidence="3">Uncharacterized protein</fullName>
    </submittedName>
</protein>
<dbReference type="PATRIC" id="fig|1409788.3.peg.3783"/>
<dbReference type="Proteomes" id="UP000036958">
    <property type="component" value="Unassembled WGS sequence"/>
</dbReference>
<dbReference type="GO" id="GO:0005524">
    <property type="term" value="F:ATP binding"/>
    <property type="evidence" value="ECO:0007669"/>
    <property type="project" value="InterPro"/>
</dbReference>
<dbReference type="InterPro" id="IPR027417">
    <property type="entry name" value="P-loop_NTPase"/>
</dbReference>
<dbReference type="SUPFAM" id="SSF52540">
    <property type="entry name" value="P-loop containing nucleoside triphosphate hydrolases"/>
    <property type="match status" value="1"/>
</dbReference>
<gene>
    <name evidence="3" type="ORF">NC99_36970</name>
</gene>
<dbReference type="EMBL" id="LGIA01000185">
    <property type="protein sequence ID" value="KOH43484.1"/>
    <property type="molecule type" value="Genomic_DNA"/>
</dbReference>
<dbReference type="AlphaFoldDB" id="A0A0L8V4X1"/>
<evidence type="ECO:0000259" key="2">
    <source>
        <dbReference type="Pfam" id="PF20469"/>
    </source>
</evidence>
<dbReference type="InterPro" id="IPR003959">
    <property type="entry name" value="ATPase_AAA_core"/>
</dbReference>
<dbReference type="PANTHER" id="PTHR43581">
    <property type="entry name" value="ATP/GTP PHOSPHATASE"/>
    <property type="match status" value="1"/>
</dbReference>
<dbReference type="InterPro" id="IPR034139">
    <property type="entry name" value="TOPRIM_OLD"/>
</dbReference>
<feature type="domain" description="OLD protein-like TOPRIM" evidence="2">
    <location>
        <begin position="357"/>
        <end position="425"/>
    </location>
</feature>
<comment type="caution">
    <text evidence="3">The sequence shown here is derived from an EMBL/GenBank/DDBJ whole genome shotgun (WGS) entry which is preliminary data.</text>
</comment>
<dbReference type="Pfam" id="PF20469">
    <property type="entry name" value="OLD-like_TOPRIM"/>
    <property type="match status" value="1"/>
</dbReference>
<dbReference type="GO" id="GO:0016887">
    <property type="term" value="F:ATP hydrolysis activity"/>
    <property type="evidence" value="ECO:0007669"/>
    <property type="project" value="InterPro"/>
</dbReference>
<name>A0A0L8V4X1_9BACT</name>
<accession>A0A0L8V4X1</accession>